<dbReference type="PANTHER" id="PTHR30408:SF12">
    <property type="entry name" value="TYPE I RESTRICTION ENZYME MJAVIII SPECIFICITY SUBUNIT"/>
    <property type="match status" value="1"/>
</dbReference>
<keyword evidence="3" id="KW-0238">DNA-binding</keyword>
<dbReference type="AlphaFoldDB" id="A0AAE3L1A0"/>
<gene>
    <name evidence="6" type="ORF">PV02_07915</name>
</gene>
<dbReference type="EMBL" id="JTEO01000004">
    <property type="protein sequence ID" value="MCQ6962978.1"/>
    <property type="molecule type" value="Genomic_DNA"/>
</dbReference>
<accession>A0AAE3L1A0</accession>
<keyword evidence="4" id="KW-0175">Coiled coil</keyword>
<dbReference type="SUPFAM" id="SSF116734">
    <property type="entry name" value="DNA methylase specificity domain"/>
    <property type="match status" value="2"/>
</dbReference>
<evidence type="ECO:0000256" key="1">
    <source>
        <dbReference type="ARBA" id="ARBA00010923"/>
    </source>
</evidence>
<comment type="caution">
    <text evidence="6">The sequence shown here is derived from an EMBL/GenBank/DDBJ whole genome shotgun (WGS) entry which is preliminary data.</text>
</comment>
<comment type="similarity">
    <text evidence="1">Belongs to the type-I restriction system S methylase family.</text>
</comment>
<evidence type="ECO:0000256" key="2">
    <source>
        <dbReference type="ARBA" id="ARBA00022747"/>
    </source>
</evidence>
<keyword evidence="7" id="KW-1185">Reference proteome</keyword>
<keyword evidence="2" id="KW-0680">Restriction system</keyword>
<proteinExistence type="inferred from homology"/>
<sequence>MTSECVAESIPAGYKQTEMGVIPEDWQTPTLGSLTVLMTNGFVGTATTHYASNDNGILYIQGYNVEENSFNFHGIKFVTEDFHNAHMKSCLKGGDLLTVQTGDVGLTTIVPESLAGSNCHALIISRFDKRKSFSAFISYYLNSKPGRSRLKLIETGTTMKHLNVGDMLHFTVPLPPAIAEQEAIAQALSDADALIESLEQLIAKKRQIKQGAMQELLTGKRRLPGFEIKRGYKQTELGLVPEDWECVESAVVVTYFGGNAFKSEATVPNGVRWLKIANVGKRKIMWNEISFLPSSYIREYQSYLLQKGDVVMALTRPILDGELKIAKLTSNDLPCLLNQRVAKIVTKHTANLNFIYYELQMSRFVEAMNEAMAGTDPPNIGAKTLGKILLPLPSTLAEQEAIACILSDMDAEITMLEEELEKSRSIKQGMMQELLVGKIRLV</sequence>
<feature type="domain" description="Type I restriction modification DNA specificity" evidence="5">
    <location>
        <begin position="241"/>
        <end position="419"/>
    </location>
</feature>
<feature type="coiled-coil region" evidence="4">
    <location>
        <begin position="184"/>
        <end position="215"/>
    </location>
</feature>
<dbReference type="PANTHER" id="PTHR30408">
    <property type="entry name" value="TYPE-1 RESTRICTION ENZYME ECOKI SPECIFICITY PROTEIN"/>
    <property type="match status" value="1"/>
</dbReference>
<name>A0AAE3L1A0_9EURY</name>
<dbReference type="InterPro" id="IPR052021">
    <property type="entry name" value="Type-I_RS_S_subunit"/>
</dbReference>
<dbReference type="RefSeq" id="WP_256622855.1">
    <property type="nucleotide sequence ID" value="NZ_JTEO01000004.1"/>
</dbReference>
<evidence type="ECO:0000313" key="7">
    <source>
        <dbReference type="Proteomes" id="UP001206983"/>
    </source>
</evidence>
<protein>
    <recommendedName>
        <fullName evidence="5">Type I restriction modification DNA specificity domain-containing protein</fullName>
    </recommendedName>
</protein>
<dbReference type="Gene3D" id="3.90.220.20">
    <property type="entry name" value="DNA methylase specificity domains"/>
    <property type="match status" value="2"/>
</dbReference>
<reference evidence="6 7" key="1">
    <citation type="journal article" date="2011" name="Appl. Environ. Microbiol.">
        <title>Methanogenic archaea isolated from Taiwan's Chelungpu fault.</title>
        <authorList>
            <person name="Wu S.Y."/>
            <person name="Lai M.C."/>
        </authorList>
    </citation>
    <scope>NUCLEOTIDE SEQUENCE [LARGE SCALE GENOMIC DNA]</scope>
    <source>
        <strain evidence="6 7">St545Mb</strain>
    </source>
</reference>
<dbReference type="InterPro" id="IPR000055">
    <property type="entry name" value="Restrct_endonuc_typeI_TRD"/>
</dbReference>
<dbReference type="Proteomes" id="UP001206983">
    <property type="component" value="Unassembled WGS sequence"/>
</dbReference>
<dbReference type="Gene3D" id="1.10.287.1120">
    <property type="entry name" value="Bipartite methylase S protein"/>
    <property type="match status" value="2"/>
</dbReference>
<evidence type="ECO:0000259" key="5">
    <source>
        <dbReference type="Pfam" id="PF01420"/>
    </source>
</evidence>
<dbReference type="GO" id="GO:0003677">
    <property type="term" value="F:DNA binding"/>
    <property type="evidence" value="ECO:0007669"/>
    <property type="project" value="UniProtKB-KW"/>
</dbReference>
<dbReference type="InterPro" id="IPR044946">
    <property type="entry name" value="Restrct_endonuc_typeI_TRD_sf"/>
</dbReference>
<dbReference type="CDD" id="cd17246">
    <property type="entry name" value="RMtype1_S_SonII-TRD2-CR2_like"/>
    <property type="match status" value="1"/>
</dbReference>
<dbReference type="Pfam" id="PF01420">
    <property type="entry name" value="Methylase_S"/>
    <property type="match status" value="2"/>
</dbReference>
<evidence type="ECO:0000256" key="3">
    <source>
        <dbReference type="ARBA" id="ARBA00023125"/>
    </source>
</evidence>
<dbReference type="GO" id="GO:0009307">
    <property type="term" value="P:DNA restriction-modification system"/>
    <property type="evidence" value="ECO:0007669"/>
    <property type="project" value="UniProtKB-KW"/>
</dbReference>
<evidence type="ECO:0000313" key="6">
    <source>
        <dbReference type="EMBL" id="MCQ6962978.1"/>
    </source>
</evidence>
<organism evidence="6 7">
    <name type="scientific">Methanolobus chelungpuianus</name>
    <dbReference type="NCBI Taxonomy" id="502115"/>
    <lineage>
        <taxon>Archaea</taxon>
        <taxon>Methanobacteriati</taxon>
        <taxon>Methanobacteriota</taxon>
        <taxon>Stenosarchaea group</taxon>
        <taxon>Methanomicrobia</taxon>
        <taxon>Methanosarcinales</taxon>
        <taxon>Methanosarcinaceae</taxon>
        <taxon>Methanolobus</taxon>
    </lineage>
</organism>
<feature type="domain" description="Type I restriction modification DNA specificity" evidence="5">
    <location>
        <begin position="23"/>
        <end position="203"/>
    </location>
</feature>
<feature type="coiled-coil region" evidence="4">
    <location>
        <begin position="406"/>
        <end position="433"/>
    </location>
</feature>
<evidence type="ECO:0000256" key="4">
    <source>
        <dbReference type="SAM" id="Coils"/>
    </source>
</evidence>
<dbReference type="CDD" id="cd17259">
    <property type="entry name" value="RMtype1_S_StySKI-TRD2-CR2_like"/>
    <property type="match status" value="1"/>
</dbReference>